<dbReference type="PANTHER" id="PTHR21090">
    <property type="entry name" value="AROM/DEHYDROQUINATE SYNTHASE"/>
    <property type="match status" value="1"/>
</dbReference>
<dbReference type="Proteomes" id="UP000199409">
    <property type="component" value="Unassembled WGS sequence"/>
</dbReference>
<organism evidence="11 12">
    <name type="scientific">Desulfuromusa kysingii</name>
    <dbReference type="NCBI Taxonomy" id="37625"/>
    <lineage>
        <taxon>Bacteria</taxon>
        <taxon>Pseudomonadati</taxon>
        <taxon>Thermodesulfobacteriota</taxon>
        <taxon>Desulfuromonadia</taxon>
        <taxon>Desulfuromonadales</taxon>
        <taxon>Geopsychrobacteraceae</taxon>
        <taxon>Desulfuromusa</taxon>
    </lineage>
</organism>
<proteinExistence type="inferred from homology"/>
<dbReference type="InterPro" id="IPR001986">
    <property type="entry name" value="Enolpyruvate_Tfrase_dom"/>
</dbReference>
<dbReference type="EC" id="2.5.1.19" evidence="9"/>
<keyword evidence="5 9" id="KW-0028">Amino-acid biosynthesis</keyword>
<dbReference type="InterPro" id="IPR023193">
    <property type="entry name" value="EPSP_synthase_CS"/>
</dbReference>
<dbReference type="PROSITE" id="PS00104">
    <property type="entry name" value="EPSP_SYNTHASE_1"/>
    <property type="match status" value="1"/>
</dbReference>
<dbReference type="GO" id="GO:0008652">
    <property type="term" value="P:amino acid biosynthetic process"/>
    <property type="evidence" value="ECO:0007669"/>
    <property type="project" value="UniProtKB-KW"/>
</dbReference>
<comment type="pathway">
    <text evidence="2 9">Metabolic intermediate biosynthesis; chorismate biosynthesis; chorismate from D-erythrose 4-phosphate and phosphoenolpyruvate: step 6/7.</text>
</comment>
<feature type="binding site" evidence="9">
    <location>
        <position position="173"/>
    </location>
    <ligand>
        <name>phosphoenolpyruvate</name>
        <dbReference type="ChEBI" id="CHEBI:58702"/>
    </ligand>
</feature>
<gene>
    <name evidence="9" type="primary">aroA</name>
    <name evidence="11" type="ORF">SAMN05660420_01187</name>
</gene>
<feature type="binding site" evidence="9">
    <location>
        <position position="26"/>
    </location>
    <ligand>
        <name>3-phosphoshikimate</name>
        <dbReference type="ChEBI" id="CHEBI:145989"/>
    </ligand>
</feature>
<dbReference type="GO" id="GO:0005737">
    <property type="term" value="C:cytoplasm"/>
    <property type="evidence" value="ECO:0007669"/>
    <property type="project" value="UniProtKB-SubCell"/>
</dbReference>
<feature type="active site" description="Proton acceptor" evidence="9">
    <location>
        <position position="319"/>
    </location>
</feature>
<feature type="binding site" evidence="9">
    <location>
        <position position="173"/>
    </location>
    <ligand>
        <name>3-phosphoshikimate</name>
        <dbReference type="ChEBI" id="CHEBI:145989"/>
    </ligand>
</feature>
<dbReference type="AlphaFoldDB" id="A0A1H3YCQ8"/>
<evidence type="ECO:0000256" key="9">
    <source>
        <dbReference type="HAMAP-Rule" id="MF_00210"/>
    </source>
</evidence>
<evidence type="ECO:0000256" key="3">
    <source>
        <dbReference type="ARBA" id="ARBA00009948"/>
    </source>
</evidence>
<evidence type="ECO:0000256" key="8">
    <source>
        <dbReference type="ARBA" id="ARBA00044633"/>
    </source>
</evidence>
<evidence type="ECO:0000256" key="4">
    <source>
        <dbReference type="ARBA" id="ARBA00022490"/>
    </source>
</evidence>
<feature type="binding site" evidence="9">
    <location>
        <position position="350"/>
    </location>
    <ligand>
        <name>phosphoenolpyruvate</name>
        <dbReference type="ChEBI" id="CHEBI:58702"/>
    </ligand>
</feature>
<dbReference type="PROSITE" id="PS00885">
    <property type="entry name" value="EPSP_SYNTHASE_2"/>
    <property type="match status" value="1"/>
</dbReference>
<evidence type="ECO:0000256" key="1">
    <source>
        <dbReference type="ARBA" id="ARBA00002174"/>
    </source>
</evidence>
<feature type="binding site" evidence="9">
    <location>
        <position position="319"/>
    </location>
    <ligand>
        <name>3-phosphoshikimate</name>
        <dbReference type="ChEBI" id="CHEBI:145989"/>
    </ligand>
</feature>
<dbReference type="FunFam" id="3.65.10.10:FF:000006">
    <property type="entry name" value="3-phosphoshikimate 1-carboxyvinyltransferase"/>
    <property type="match status" value="1"/>
</dbReference>
<feature type="binding site" evidence="9">
    <location>
        <position position="30"/>
    </location>
    <ligand>
        <name>3-phosphoshikimate</name>
        <dbReference type="ChEBI" id="CHEBI:145989"/>
    </ligand>
</feature>
<dbReference type="GO" id="GO:0009073">
    <property type="term" value="P:aromatic amino acid family biosynthetic process"/>
    <property type="evidence" value="ECO:0007669"/>
    <property type="project" value="UniProtKB-KW"/>
</dbReference>
<keyword evidence="7 9" id="KW-0057">Aromatic amino acid biosynthesis</keyword>
<dbReference type="STRING" id="37625.SAMN05660420_01187"/>
<evidence type="ECO:0000259" key="10">
    <source>
        <dbReference type="Pfam" id="PF00275"/>
    </source>
</evidence>
<feature type="binding site" evidence="9">
    <location>
        <position position="98"/>
    </location>
    <ligand>
        <name>phosphoenolpyruvate</name>
        <dbReference type="ChEBI" id="CHEBI:58702"/>
    </ligand>
</feature>
<evidence type="ECO:0000313" key="12">
    <source>
        <dbReference type="Proteomes" id="UP000199409"/>
    </source>
</evidence>
<feature type="binding site" evidence="9">
    <location>
        <position position="392"/>
    </location>
    <ligand>
        <name>phosphoenolpyruvate</name>
        <dbReference type="ChEBI" id="CHEBI:58702"/>
    </ligand>
</feature>
<feature type="domain" description="Enolpyruvate transferase" evidence="10">
    <location>
        <begin position="12"/>
        <end position="426"/>
    </location>
</feature>
<feature type="binding site" evidence="9">
    <location>
        <position position="25"/>
    </location>
    <ligand>
        <name>phosphoenolpyruvate</name>
        <dbReference type="ChEBI" id="CHEBI:58702"/>
    </ligand>
</feature>
<accession>A0A1H3YCQ8</accession>
<dbReference type="SUPFAM" id="SSF55205">
    <property type="entry name" value="EPT/RTPC-like"/>
    <property type="match status" value="1"/>
</dbReference>
<dbReference type="InterPro" id="IPR013792">
    <property type="entry name" value="RNA3'P_cycl/enolpyr_Trfase_a/b"/>
</dbReference>
<dbReference type="GO" id="GO:0009423">
    <property type="term" value="P:chorismate biosynthetic process"/>
    <property type="evidence" value="ECO:0007669"/>
    <property type="project" value="UniProtKB-UniRule"/>
</dbReference>
<dbReference type="HAMAP" id="MF_00210">
    <property type="entry name" value="EPSP_synth"/>
    <property type="match status" value="1"/>
</dbReference>
<dbReference type="OrthoDB" id="9809920at2"/>
<keyword evidence="6 9" id="KW-0808">Transferase</keyword>
<feature type="binding site" evidence="9">
    <location>
        <position position="126"/>
    </location>
    <ligand>
        <name>phosphoenolpyruvate</name>
        <dbReference type="ChEBI" id="CHEBI:58702"/>
    </ligand>
</feature>
<comment type="catalytic activity">
    <reaction evidence="8">
        <text>3-phosphoshikimate + phosphoenolpyruvate = 5-O-(1-carboxyvinyl)-3-phosphoshikimate + phosphate</text>
        <dbReference type="Rhea" id="RHEA:21256"/>
        <dbReference type="ChEBI" id="CHEBI:43474"/>
        <dbReference type="ChEBI" id="CHEBI:57701"/>
        <dbReference type="ChEBI" id="CHEBI:58702"/>
        <dbReference type="ChEBI" id="CHEBI:145989"/>
        <dbReference type="EC" id="2.5.1.19"/>
    </reaction>
    <physiologicalReaction direction="left-to-right" evidence="8">
        <dbReference type="Rhea" id="RHEA:21257"/>
    </physiologicalReaction>
</comment>
<evidence type="ECO:0000313" key="11">
    <source>
        <dbReference type="EMBL" id="SEA09395.1"/>
    </source>
</evidence>
<evidence type="ECO:0000256" key="2">
    <source>
        <dbReference type="ARBA" id="ARBA00004811"/>
    </source>
</evidence>
<dbReference type="NCBIfam" id="TIGR01356">
    <property type="entry name" value="aroA"/>
    <property type="match status" value="1"/>
</dbReference>
<keyword evidence="12" id="KW-1185">Reference proteome</keyword>
<evidence type="ECO:0000256" key="7">
    <source>
        <dbReference type="ARBA" id="ARBA00023141"/>
    </source>
</evidence>
<feature type="binding site" evidence="9">
    <location>
        <position position="25"/>
    </location>
    <ligand>
        <name>3-phosphoshikimate</name>
        <dbReference type="ChEBI" id="CHEBI:145989"/>
    </ligand>
</feature>
<comment type="similarity">
    <text evidence="3 9">Belongs to the EPSP synthase family.</text>
</comment>
<keyword evidence="4 9" id="KW-0963">Cytoplasm</keyword>
<dbReference type="EMBL" id="FNQN01000003">
    <property type="protein sequence ID" value="SEA09395.1"/>
    <property type="molecule type" value="Genomic_DNA"/>
</dbReference>
<dbReference type="InterPro" id="IPR006264">
    <property type="entry name" value="EPSP_synthase"/>
</dbReference>
<feature type="binding site" evidence="9">
    <location>
        <position position="346"/>
    </location>
    <ligand>
        <name>3-phosphoshikimate</name>
        <dbReference type="ChEBI" id="CHEBI:145989"/>
    </ligand>
</feature>
<sequence length="433" mass="46111">MHKVETKTVLPATRLRGDFIVPGDKSISHRAIMFASLAQGESRIRGLLRGEDCLSTLHAFRCLGVEVNDKGDDEIIIQGRGLDGLKEPDDVIDCGNSGTTMRLMSGILAAQPFFTILTGDQYLRRRPMGRVITPLTSMGAKILGRDDHSKAPLAIDGGGLVAAEYHSPIASAQVKSAVLLAGMQVDGVTTVYEPHLSRDHSERMLRYFGADLESFSGGTRVKGRVVLSGKEVDVAGDISSAAFFLVAGLIVPDSELLLKNVGVNPTRSGIIDILQQMGGAIELTNLRELSGEPVADLLVKSSHLHGIEIGGDLIPRAIDEFPVVSVAAAFADGVTIIRDAKELRVKETDRIAAMCDCLGSLGVAIEPLDDGMRIVGGRRLTGGEVNSCGDHRIAMSMAIAALGATTAIKIVDTACTETSFPGFWELLTRITEN</sequence>
<dbReference type="GO" id="GO:0003866">
    <property type="term" value="F:3-phosphoshikimate 1-carboxyvinyltransferase activity"/>
    <property type="evidence" value="ECO:0007669"/>
    <property type="project" value="UniProtKB-UniRule"/>
</dbReference>
<comment type="subcellular location">
    <subcellularLocation>
        <location evidence="9">Cytoplasm</location>
    </subcellularLocation>
</comment>
<protein>
    <recommendedName>
        <fullName evidence="9">3-phosphoshikimate 1-carboxyvinyltransferase</fullName>
        <ecNumber evidence="9">2.5.1.19</ecNumber>
    </recommendedName>
    <alternativeName>
        <fullName evidence="9">5-enolpyruvylshikimate-3-phosphate synthase</fullName>
        <shortName evidence="9">EPSP synthase</shortName>
        <shortName evidence="9">EPSPS</shortName>
    </alternativeName>
</protein>
<dbReference type="PIRSF" id="PIRSF000505">
    <property type="entry name" value="EPSPS"/>
    <property type="match status" value="1"/>
</dbReference>
<dbReference type="Pfam" id="PF00275">
    <property type="entry name" value="EPSP_synthase"/>
    <property type="match status" value="1"/>
</dbReference>
<dbReference type="CDD" id="cd01556">
    <property type="entry name" value="EPSP_synthase"/>
    <property type="match status" value="1"/>
</dbReference>
<dbReference type="InterPro" id="IPR036968">
    <property type="entry name" value="Enolpyruvate_Tfrase_sf"/>
</dbReference>
<feature type="binding site" evidence="9">
    <location>
        <position position="171"/>
    </location>
    <ligand>
        <name>3-phosphoshikimate</name>
        <dbReference type="ChEBI" id="CHEBI:145989"/>
    </ligand>
</feature>
<comment type="function">
    <text evidence="1 9">Catalyzes the transfer of the enolpyruvyl moiety of phosphoenolpyruvate (PEP) to the 5-hydroxyl of shikimate-3-phosphate (S3P) to produce enolpyruvyl shikimate-3-phosphate and inorganic phosphate.</text>
</comment>
<comment type="subunit">
    <text evidence="9">Monomer.</text>
</comment>
<dbReference type="PANTHER" id="PTHR21090:SF5">
    <property type="entry name" value="PENTAFUNCTIONAL AROM POLYPEPTIDE"/>
    <property type="match status" value="1"/>
</dbReference>
<evidence type="ECO:0000256" key="6">
    <source>
        <dbReference type="ARBA" id="ARBA00022679"/>
    </source>
</evidence>
<dbReference type="Gene3D" id="3.65.10.10">
    <property type="entry name" value="Enolpyruvate transferase domain"/>
    <property type="match status" value="2"/>
</dbReference>
<evidence type="ECO:0000256" key="5">
    <source>
        <dbReference type="ARBA" id="ARBA00022605"/>
    </source>
</evidence>
<dbReference type="UniPathway" id="UPA00053">
    <property type="reaction ID" value="UER00089"/>
</dbReference>
<dbReference type="FunFam" id="3.65.10.10:FF:000005">
    <property type="entry name" value="3-phosphoshikimate 1-carboxyvinyltransferase"/>
    <property type="match status" value="1"/>
</dbReference>
<dbReference type="RefSeq" id="WP_092345714.1">
    <property type="nucleotide sequence ID" value="NZ_FNQN01000003.1"/>
</dbReference>
<comment type="caution">
    <text evidence="9">Lacks conserved residue(s) required for the propagation of feature annotation.</text>
</comment>
<reference evidence="11 12" key="1">
    <citation type="submission" date="2016-10" db="EMBL/GenBank/DDBJ databases">
        <authorList>
            <person name="de Groot N.N."/>
        </authorList>
    </citation>
    <scope>NUCLEOTIDE SEQUENCE [LARGE SCALE GENOMIC DNA]</scope>
    <source>
        <strain evidence="11 12">DSM 7343</strain>
    </source>
</reference>
<name>A0A1H3YCQ8_9BACT</name>